<name>A0AAQ3NY74_VIGMU</name>
<evidence type="ECO:0000313" key="3">
    <source>
        <dbReference type="EMBL" id="WVZ17271.1"/>
    </source>
</evidence>
<dbReference type="InterPro" id="IPR043128">
    <property type="entry name" value="Rev_trsase/Diguanyl_cyclase"/>
</dbReference>
<dbReference type="Pfam" id="PF17921">
    <property type="entry name" value="Integrase_H2C2"/>
    <property type="match status" value="1"/>
</dbReference>
<dbReference type="InterPro" id="IPR036397">
    <property type="entry name" value="RNaseH_sf"/>
</dbReference>
<dbReference type="InterPro" id="IPR000477">
    <property type="entry name" value="RT_dom"/>
</dbReference>
<feature type="domain" description="Integrase catalytic" evidence="2">
    <location>
        <begin position="355"/>
        <end position="469"/>
    </location>
</feature>
<dbReference type="Pfam" id="PF00078">
    <property type="entry name" value="RVT_1"/>
    <property type="match status" value="1"/>
</dbReference>
<dbReference type="PROSITE" id="PS50994">
    <property type="entry name" value="INTEGRASE"/>
    <property type="match status" value="1"/>
</dbReference>
<evidence type="ECO:0000313" key="4">
    <source>
        <dbReference type="Proteomes" id="UP001374535"/>
    </source>
</evidence>
<dbReference type="InterPro" id="IPR041588">
    <property type="entry name" value="Integrase_H2C2"/>
</dbReference>
<dbReference type="SUPFAM" id="SSF53098">
    <property type="entry name" value="Ribonuclease H-like"/>
    <property type="match status" value="1"/>
</dbReference>
<accession>A0AAQ3NY74</accession>
<proteinExistence type="predicted"/>
<dbReference type="InterPro" id="IPR050951">
    <property type="entry name" value="Retrovirus_Pol_polyprotein"/>
</dbReference>
<feature type="domain" description="Reverse transcriptase" evidence="1">
    <location>
        <begin position="1"/>
        <end position="104"/>
    </location>
</feature>
<dbReference type="AlphaFoldDB" id="A0AAQ3NY74"/>
<dbReference type="InterPro" id="IPR012337">
    <property type="entry name" value="RNaseH-like_sf"/>
</dbReference>
<dbReference type="Proteomes" id="UP001374535">
    <property type="component" value="Chromosome 3"/>
</dbReference>
<protein>
    <submittedName>
        <fullName evidence="3">Uncharacterized protein</fullName>
    </submittedName>
</protein>
<dbReference type="InterPro" id="IPR043502">
    <property type="entry name" value="DNA/RNA_pol_sf"/>
</dbReference>
<dbReference type="PANTHER" id="PTHR37984">
    <property type="entry name" value="PROTEIN CBG26694"/>
    <property type="match status" value="1"/>
</dbReference>
<dbReference type="CDD" id="cd01647">
    <property type="entry name" value="RT_LTR"/>
    <property type="match status" value="1"/>
</dbReference>
<evidence type="ECO:0000259" key="2">
    <source>
        <dbReference type="PROSITE" id="PS50994"/>
    </source>
</evidence>
<evidence type="ECO:0000259" key="1">
    <source>
        <dbReference type="PROSITE" id="PS50878"/>
    </source>
</evidence>
<dbReference type="EMBL" id="CP144698">
    <property type="protein sequence ID" value="WVZ17271.1"/>
    <property type="molecule type" value="Genomic_DNA"/>
</dbReference>
<sequence>MIEELLDELAGATMFSKLDLKSGYHQILINLLGFQALMNRILQPFMRKFVLVFFDDILIYSPNLATHVTHLIEIFKVLHQHKFKLNKKKCVFGQLQLEYLGHIISQQGVAADPQKALRGFLSLTGYYRRFVQGYGKIAKPLTKLLSKEGFHGTTEAQQALEELKKLFGSKLYRKGASKSSHSIILTDQKSLKFLIDQRLLTEEQFKWASKLFRLDFEIGLNMEKTIKDCFKAISILQPEKWGTREEESQQDVDLVAMIQDLLLDPSSHEGYELRKGRLFYKGKLVLLKNSSNLSAIIKELHESPTSGHSGYFRTFKRIAGVLYLKGMKKDIKEWVQQCAVCQRNKAETLAPAGLLQPLPIPTQVWSDISMDFIGGLPKVKGKDTILVVMDRLMKYAHSLAFAHPFTATEVAQLFIKEIVRLCGFPSTIVSDRDNIFLSNFWKELFKQAGTKLKVQHCISSQIRWSNRGG</sequence>
<dbReference type="FunFam" id="3.30.70.270:FF:000003">
    <property type="entry name" value="Transposon Ty3-G Gag-Pol polyprotein"/>
    <property type="match status" value="1"/>
</dbReference>
<reference evidence="3 4" key="1">
    <citation type="journal article" date="2023" name="Life. Sci Alliance">
        <title>Evolutionary insights into 3D genome organization and epigenetic landscape of Vigna mungo.</title>
        <authorList>
            <person name="Junaid A."/>
            <person name="Singh B."/>
            <person name="Bhatia S."/>
        </authorList>
    </citation>
    <scope>NUCLEOTIDE SEQUENCE [LARGE SCALE GENOMIC DNA]</scope>
    <source>
        <strain evidence="3">Urdbean</strain>
    </source>
</reference>
<gene>
    <name evidence="3" type="ORF">V8G54_010253</name>
</gene>
<organism evidence="3 4">
    <name type="scientific">Vigna mungo</name>
    <name type="common">Black gram</name>
    <name type="synonym">Phaseolus mungo</name>
    <dbReference type="NCBI Taxonomy" id="3915"/>
    <lineage>
        <taxon>Eukaryota</taxon>
        <taxon>Viridiplantae</taxon>
        <taxon>Streptophyta</taxon>
        <taxon>Embryophyta</taxon>
        <taxon>Tracheophyta</taxon>
        <taxon>Spermatophyta</taxon>
        <taxon>Magnoliopsida</taxon>
        <taxon>eudicotyledons</taxon>
        <taxon>Gunneridae</taxon>
        <taxon>Pentapetalae</taxon>
        <taxon>rosids</taxon>
        <taxon>fabids</taxon>
        <taxon>Fabales</taxon>
        <taxon>Fabaceae</taxon>
        <taxon>Papilionoideae</taxon>
        <taxon>50 kb inversion clade</taxon>
        <taxon>NPAAA clade</taxon>
        <taxon>indigoferoid/millettioid clade</taxon>
        <taxon>Phaseoleae</taxon>
        <taxon>Vigna</taxon>
    </lineage>
</organism>
<dbReference type="GO" id="GO:0015074">
    <property type="term" value="P:DNA integration"/>
    <property type="evidence" value="ECO:0007669"/>
    <property type="project" value="InterPro"/>
</dbReference>
<dbReference type="GO" id="GO:0003676">
    <property type="term" value="F:nucleic acid binding"/>
    <property type="evidence" value="ECO:0007669"/>
    <property type="project" value="InterPro"/>
</dbReference>
<dbReference type="PANTHER" id="PTHR37984:SF5">
    <property type="entry name" value="PROTEIN NYNRIN-LIKE"/>
    <property type="match status" value="1"/>
</dbReference>
<dbReference type="SUPFAM" id="SSF56672">
    <property type="entry name" value="DNA/RNA polymerases"/>
    <property type="match status" value="1"/>
</dbReference>
<dbReference type="InterPro" id="IPR001584">
    <property type="entry name" value="Integrase_cat-core"/>
</dbReference>
<dbReference type="Gene3D" id="1.10.340.70">
    <property type="match status" value="1"/>
</dbReference>
<dbReference type="Gene3D" id="3.30.420.10">
    <property type="entry name" value="Ribonuclease H-like superfamily/Ribonuclease H"/>
    <property type="match status" value="1"/>
</dbReference>
<dbReference type="Gene3D" id="3.30.70.270">
    <property type="match status" value="2"/>
</dbReference>
<dbReference type="PROSITE" id="PS50878">
    <property type="entry name" value="RT_POL"/>
    <property type="match status" value="1"/>
</dbReference>
<keyword evidence="4" id="KW-1185">Reference proteome</keyword>